<dbReference type="PROSITE" id="PS51173">
    <property type="entry name" value="CBM2"/>
    <property type="match status" value="1"/>
</dbReference>
<dbReference type="Proteomes" id="UP000680866">
    <property type="component" value="Chromosome"/>
</dbReference>
<dbReference type="Pfam" id="PF00553">
    <property type="entry name" value="CBM_2"/>
    <property type="match status" value="1"/>
</dbReference>
<protein>
    <recommendedName>
        <fullName evidence="3">CBM2 domain-containing protein</fullName>
    </recommendedName>
</protein>
<feature type="domain" description="CBM2" evidence="3">
    <location>
        <begin position="407"/>
        <end position="512"/>
    </location>
</feature>
<dbReference type="RefSeq" id="WP_212818571.1">
    <property type="nucleotide sequence ID" value="NZ_AP023359.1"/>
</dbReference>
<dbReference type="SUPFAM" id="SSF50494">
    <property type="entry name" value="Trypsin-like serine proteases"/>
    <property type="match status" value="1"/>
</dbReference>
<dbReference type="InterPro" id="IPR009003">
    <property type="entry name" value="Peptidase_S1_PA"/>
</dbReference>
<dbReference type="SMART" id="SM00637">
    <property type="entry name" value="CBD_II"/>
    <property type="match status" value="1"/>
</dbReference>
<organism evidence="4 5">
    <name type="scientific">Polymorphospora rubra</name>
    <dbReference type="NCBI Taxonomy" id="338584"/>
    <lineage>
        <taxon>Bacteria</taxon>
        <taxon>Bacillati</taxon>
        <taxon>Actinomycetota</taxon>
        <taxon>Actinomycetes</taxon>
        <taxon>Micromonosporales</taxon>
        <taxon>Micromonosporaceae</taxon>
        <taxon>Polymorphospora</taxon>
    </lineage>
</organism>
<accession>A0A810N6G0</accession>
<dbReference type="Gene3D" id="2.60.40.290">
    <property type="match status" value="1"/>
</dbReference>
<evidence type="ECO:0000313" key="4">
    <source>
        <dbReference type="EMBL" id="BCJ69351.1"/>
    </source>
</evidence>
<feature type="region of interest" description="Disordered" evidence="1">
    <location>
        <begin position="29"/>
        <end position="53"/>
    </location>
</feature>
<dbReference type="InterPro" id="IPR043504">
    <property type="entry name" value="Peptidase_S1_PA_chymotrypsin"/>
</dbReference>
<dbReference type="SUPFAM" id="SSF49384">
    <property type="entry name" value="Carbohydrate-binding domain"/>
    <property type="match status" value="1"/>
</dbReference>
<dbReference type="InterPro" id="IPR001919">
    <property type="entry name" value="CBD2"/>
</dbReference>
<evidence type="ECO:0000259" key="3">
    <source>
        <dbReference type="PROSITE" id="PS51173"/>
    </source>
</evidence>
<dbReference type="GO" id="GO:0004553">
    <property type="term" value="F:hydrolase activity, hydrolyzing O-glycosyl compounds"/>
    <property type="evidence" value="ECO:0007669"/>
    <property type="project" value="InterPro"/>
</dbReference>
<dbReference type="Gene3D" id="2.40.10.10">
    <property type="entry name" value="Trypsin-like serine proteases"/>
    <property type="match status" value="2"/>
</dbReference>
<dbReference type="PROSITE" id="PS00135">
    <property type="entry name" value="TRYPSIN_SER"/>
    <property type="match status" value="1"/>
</dbReference>
<feature type="signal peptide" evidence="2">
    <location>
        <begin position="1"/>
        <end position="33"/>
    </location>
</feature>
<dbReference type="InterPro" id="IPR008965">
    <property type="entry name" value="CBM2/CBM3_carb-bd_dom_sf"/>
</dbReference>
<evidence type="ECO:0000256" key="1">
    <source>
        <dbReference type="SAM" id="MobiDB-lite"/>
    </source>
</evidence>
<feature type="chain" id="PRO_5032658665" description="CBM2 domain-containing protein" evidence="2">
    <location>
        <begin position="34"/>
        <end position="512"/>
    </location>
</feature>
<reference evidence="4" key="1">
    <citation type="submission" date="2020-08" db="EMBL/GenBank/DDBJ databases">
        <title>Whole genome shotgun sequence of Polymorphospora rubra NBRC 101157.</title>
        <authorList>
            <person name="Komaki H."/>
            <person name="Tamura T."/>
        </authorList>
    </citation>
    <scope>NUCLEOTIDE SEQUENCE</scope>
    <source>
        <strain evidence="4">NBRC 101157</strain>
    </source>
</reference>
<evidence type="ECO:0000313" key="5">
    <source>
        <dbReference type="Proteomes" id="UP000680866"/>
    </source>
</evidence>
<dbReference type="GO" id="GO:0005975">
    <property type="term" value="P:carbohydrate metabolic process"/>
    <property type="evidence" value="ECO:0007669"/>
    <property type="project" value="InterPro"/>
</dbReference>
<dbReference type="InterPro" id="IPR033116">
    <property type="entry name" value="TRYPSIN_SER"/>
</dbReference>
<keyword evidence="2" id="KW-0732">Signal</keyword>
<proteinExistence type="predicted"/>
<dbReference type="AlphaFoldDB" id="A0A810N6G0"/>
<dbReference type="InterPro" id="IPR012291">
    <property type="entry name" value="CBM2_carb-bd_dom_sf"/>
</dbReference>
<dbReference type="GO" id="GO:0030247">
    <property type="term" value="F:polysaccharide binding"/>
    <property type="evidence" value="ECO:0007669"/>
    <property type="project" value="UniProtKB-UniRule"/>
</dbReference>
<dbReference type="KEGG" id="pry:Prubr_63720"/>
<evidence type="ECO:0000256" key="2">
    <source>
        <dbReference type="SAM" id="SignalP"/>
    </source>
</evidence>
<sequence>MTQTWKATTRAVVAGVLIGATALIGPLTAPTHAAPGQPSGAAAPTPTPDRGSIHDVIPARILDRMTAQAPLIDAANVIRTAVDAAPPRGYAGIGLVDDHVTLWWKGALPADIAAAVATARRTAPVEVAAATYSRAELKKAAAKLRTAVDADPTGATHALRLRTDGSGIDVAVDDAAGARLPKLPATGVSTRIVRSEPMVERSRFDDAAPYDGGIGIGFTTYGCTAGFGVRDAVSGTGYLLSAEHCGAIGSPWHIAWNTTTNTGTLVGYAVASNDDHDTMLISTSSPGSHIYVGGQHDEVRAEVVGWTEVFPGQLLCQSGYTSAGELGGPVCNLRVEFHYDDIEDLVEATQLDGEESARGGDSGGPVYAVNPDGTVLAAGTTTRSAGPGFGFQDFATARDDYGDIVPATALASSCRVSFVVTNSWSTGYTASVTVYNDGPAVNGWTLGWAFPAGQVVQGHWNGVFQQTGAAVTVTNENYNAAIPTGGAVSFGYSADGLPTTPAPFTLNGTTCN</sequence>
<dbReference type="EMBL" id="AP023359">
    <property type="protein sequence ID" value="BCJ69351.1"/>
    <property type="molecule type" value="Genomic_DNA"/>
</dbReference>
<name>A0A810N6G0_9ACTN</name>
<feature type="compositionally biased region" description="Low complexity" evidence="1">
    <location>
        <begin position="33"/>
        <end position="44"/>
    </location>
</feature>
<keyword evidence="5" id="KW-1185">Reference proteome</keyword>
<gene>
    <name evidence="4" type="ORF">Prubr_63720</name>
</gene>